<reference evidence="3 4" key="1">
    <citation type="journal article" date="2019" name="Int. J. Syst. Evol. Microbiol.">
        <title>The Global Catalogue of Microorganisms (GCM) 10K type strain sequencing project: providing services to taxonomists for standard genome sequencing and annotation.</title>
        <authorList>
            <consortium name="The Broad Institute Genomics Platform"/>
            <consortium name="The Broad Institute Genome Sequencing Center for Infectious Disease"/>
            <person name="Wu L."/>
            <person name="Ma J."/>
        </authorList>
    </citation>
    <scope>NUCLEOTIDE SEQUENCE [LARGE SCALE GENOMIC DNA]</scope>
    <source>
        <strain evidence="3 4">CGMCC 1.12124</strain>
    </source>
</reference>
<accession>A0ABD5R2B1</accession>
<evidence type="ECO:0000313" key="4">
    <source>
        <dbReference type="Proteomes" id="UP001596118"/>
    </source>
</evidence>
<comment type="caution">
    <text evidence="3">The sequence shown here is derived from an EMBL/GenBank/DDBJ whole genome shotgun (WGS) entry which is preliminary data.</text>
</comment>
<dbReference type="Pfam" id="PF25213">
    <property type="entry name" value="HVO_A0261_N"/>
    <property type="match status" value="1"/>
</dbReference>
<gene>
    <name evidence="3" type="ORF">ACFPM1_09760</name>
</gene>
<dbReference type="InterPro" id="IPR036390">
    <property type="entry name" value="WH_DNA-bd_sf"/>
</dbReference>
<evidence type="ECO:0000313" key="3">
    <source>
        <dbReference type="EMBL" id="MFC5279038.1"/>
    </source>
</evidence>
<dbReference type="SUPFAM" id="SSF46785">
    <property type="entry name" value="Winged helix' DNA-binding domain"/>
    <property type="match status" value="1"/>
</dbReference>
<evidence type="ECO:0000259" key="2">
    <source>
        <dbReference type="Pfam" id="PF25213"/>
    </source>
</evidence>
<dbReference type="Pfam" id="PF08350">
    <property type="entry name" value="FilR1_middle"/>
    <property type="match status" value="1"/>
</dbReference>
<protein>
    <submittedName>
        <fullName evidence="3">Helix-turn-helix transcriptional regulator</fullName>
    </submittedName>
</protein>
<sequence length="284" mass="32087">MGRDDIPRQETESPIDDIAYLARSGHRIGVLATLAEEPKKRHELCSSTGASSPTIGRILGDFDDRRWIVRDGSTYELTPLGEYVVERFQDLQRAMETERELRDVWEYIPREMEGFSVDLFADAVVSYPGPGYPYEPVERVSQLVEGTTKLRGFGTTIFKSVNNETICRCVMDGMDYEYIYPPEVLRATIEWDPERVAQAASCDNCTILLHDAIPDKERCGLGIFDDRIGICCHNQETGLLEAVIDTDDPNAREWAISVFDRHRADARQFSPAENTDLLPDDATA</sequence>
<dbReference type="AlphaFoldDB" id="A0ABD5R2B1"/>
<dbReference type="Proteomes" id="UP001596118">
    <property type="component" value="Unassembled WGS sequence"/>
</dbReference>
<name>A0ABD5R2B1_9EURY</name>
<feature type="domain" description="Methanogenesis regulatory protein FilR1 middle" evidence="1">
    <location>
        <begin position="133"/>
        <end position="265"/>
    </location>
</feature>
<feature type="domain" description="HVO-A0261-like N-terminal" evidence="2">
    <location>
        <begin position="16"/>
        <end position="99"/>
    </location>
</feature>
<dbReference type="RefSeq" id="WP_256411635.1">
    <property type="nucleotide sequence ID" value="NZ_JANHDM010000005.1"/>
</dbReference>
<keyword evidence="4" id="KW-1185">Reference proteome</keyword>
<proteinExistence type="predicted"/>
<dbReference type="InterPro" id="IPR013561">
    <property type="entry name" value="FilR1_middle_dom"/>
</dbReference>
<dbReference type="EMBL" id="JBHSKY010000008">
    <property type="protein sequence ID" value="MFC5279038.1"/>
    <property type="molecule type" value="Genomic_DNA"/>
</dbReference>
<evidence type="ECO:0000259" key="1">
    <source>
        <dbReference type="Pfam" id="PF08350"/>
    </source>
</evidence>
<organism evidence="3 4">
    <name type="scientific">Halorubrum rubrum</name>
    <dbReference type="NCBI Taxonomy" id="1126240"/>
    <lineage>
        <taxon>Archaea</taxon>
        <taxon>Methanobacteriati</taxon>
        <taxon>Methanobacteriota</taxon>
        <taxon>Stenosarchaea group</taxon>
        <taxon>Halobacteria</taxon>
        <taxon>Halobacteriales</taxon>
        <taxon>Haloferacaceae</taxon>
        <taxon>Halorubrum</taxon>
    </lineage>
</organism>
<dbReference type="InterPro" id="IPR057527">
    <property type="entry name" value="HVO_A0261-like_N"/>
</dbReference>